<comment type="caution">
    <text evidence="1">The sequence shown here is derived from an EMBL/GenBank/DDBJ whole genome shotgun (WGS) entry which is preliminary data.</text>
</comment>
<proteinExistence type="predicted"/>
<evidence type="ECO:0000313" key="1">
    <source>
        <dbReference type="EMBL" id="KAK7391436.1"/>
    </source>
</evidence>
<gene>
    <name evidence="1" type="ORF">VNO78_19852</name>
</gene>
<dbReference type="AlphaFoldDB" id="A0AAN9S8V6"/>
<accession>A0AAN9S8V6</accession>
<dbReference type="EMBL" id="JAYMYS010000005">
    <property type="protein sequence ID" value="KAK7391436.1"/>
    <property type="molecule type" value="Genomic_DNA"/>
</dbReference>
<evidence type="ECO:0000313" key="2">
    <source>
        <dbReference type="Proteomes" id="UP001386955"/>
    </source>
</evidence>
<sequence>MVRKYENAKSKWLEKAYKERPELRVGCVVGGAQKADGRRLLIRIYPPKNHCGRSFWSLVTLICSDLARNREFGCFSSFNFWIE</sequence>
<reference evidence="1 2" key="1">
    <citation type="submission" date="2024-01" db="EMBL/GenBank/DDBJ databases">
        <title>The genomes of 5 underutilized Papilionoideae crops provide insights into root nodulation and disease resistanc.</title>
        <authorList>
            <person name="Jiang F."/>
        </authorList>
    </citation>
    <scope>NUCLEOTIDE SEQUENCE [LARGE SCALE GENOMIC DNA]</scope>
    <source>
        <strain evidence="1">DUOXIRENSHENG_FW03</strain>
        <tissue evidence="1">Leaves</tissue>
    </source>
</reference>
<protein>
    <submittedName>
        <fullName evidence="1">Uncharacterized protein</fullName>
    </submittedName>
</protein>
<organism evidence="1 2">
    <name type="scientific">Psophocarpus tetragonolobus</name>
    <name type="common">Winged bean</name>
    <name type="synonym">Dolichos tetragonolobus</name>
    <dbReference type="NCBI Taxonomy" id="3891"/>
    <lineage>
        <taxon>Eukaryota</taxon>
        <taxon>Viridiplantae</taxon>
        <taxon>Streptophyta</taxon>
        <taxon>Embryophyta</taxon>
        <taxon>Tracheophyta</taxon>
        <taxon>Spermatophyta</taxon>
        <taxon>Magnoliopsida</taxon>
        <taxon>eudicotyledons</taxon>
        <taxon>Gunneridae</taxon>
        <taxon>Pentapetalae</taxon>
        <taxon>rosids</taxon>
        <taxon>fabids</taxon>
        <taxon>Fabales</taxon>
        <taxon>Fabaceae</taxon>
        <taxon>Papilionoideae</taxon>
        <taxon>50 kb inversion clade</taxon>
        <taxon>NPAAA clade</taxon>
        <taxon>indigoferoid/millettioid clade</taxon>
        <taxon>Phaseoleae</taxon>
        <taxon>Psophocarpus</taxon>
    </lineage>
</organism>
<name>A0AAN9S8V6_PSOTE</name>
<keyword evidence="2" id="KW-1185">Reference proteome</keyword>
<dbReference type="Proteomes" id="UP001386955">
    <property type="component" value="Unassembled WGS sequence"/>
</dbReference>